<keyword evidence="4" id="KW-0274">FAD</keyword>
<evidence type="ECO:0000256" key="8">
    <source>
        <dbReference type="SAM" id="MobiDB-lite"/>
    </source>
</evidence>
<sequence length="529" mass="56951">MPQAPRNGSAPQDGPARQNGSAPQNGPARRGGSGPPEHLDVLIVGAGLSGVGAACHLRRSAPGKSFAVLEGRDAIGGTWDLFRYPGVRSDSDMHTLGYAFRPWTGSRAIVDGGSIRAYIEDTARAYGVDRAIRFGHRVIRAEWSSKAARWTVTVRTADGTEKVLTCGFFFVCSGYYRYDAGYTPDFPGIGEFAGQVVHPQHWPADLDHAGKRVVVIGSGATAVTLVPALAGTAAHVTMVQRSPSHILALPSNDVFARPLARLLPRRAAGSAMRWKNALLALANYRLSRRAPRFVSGALRRAARRRLPAGYDVDTHFRPSYGPWDQRLCIAPDGDLFTAIRSRRASVVTDSVAGFTPAGVRLGSGEEVPADVVVTATGLRLLAIGGIALVVDGEEVEIADTVAYKGMMLSGVPNFALTIGYTNASWTLKADLVAGYVCRLLAHMDRRGYRTCTPQPPDDGGELRPLIDLNSGYVRRSADMLPKQGATAPWRLNQNYPRDVRLLRRGPLEDRGIRFGRAGDFGRTGDGINC</sequence>
<dbReference type="GO" id="GO:0050660">
    <property type="term" value="F:flavin adenine dinucleotide binding"/>
    <property type="evidence" value="ECO:0007669"/>
    <property type="project" value="InterPro"/>
</dbReference>
<keyword evidence="6" id="KW-0560">Oxidoreductase</keyword>
<evidence type="ECO:0000313" key="9">
    <source>
        <dbReference type="EMBL" id="NBE56312.1"/>
    </source>
</evidence>
<dbReference type="Gene3D" id="3.50.50.60">
    <property type="entry name" value="FAD/NAD(P)-binding domain"/>
    <property type="match status" value="2"/>
</dbReference>
<evidence type="ECO:0000256" key="7">
    <source>
        <dbReference type="ARBA" id="ARBA00023033"/>
    </source>
</evidence>
<keyword evidence="5" id="KW-0521">NADP</keyword>
<dbReference type="PANTHER" id="PTHR43872">
    <property type="entry name" value="MONOOXYGENASE, PUTATIVE (AFU_ORTHOLOGUE AFUA_8G02570)-RELATED"/>
    <property type="match status" value="1"/>
</dbReference>
<protein>
    <submittedName>
        <fullName evidence="9">FAD-dependent oxidoreductase</fullName>
    </submittedName>
</protein>
<comment type="similarity">
    <text evidence="2">Belongs to the FAD-binding monooxygenase family.</text>
</comment>
<organism evidence="9 10">
    <name type="scientific">Streptomyces boluensis</name>
    <dbReference type="NCBI Taxonomy" id="1775135"/>
    <lineage>
        <taxon>Bacteria</taxon>
        <taxon>Bacillati</taxon>
        <taxon>Actinomycetota</taxon>
        <taxon>Actinomycetes</taxon>
        <taxon>Kitasatosporales</taxon>
        <taxon>Streptomycetaceae</taxon>
        <taxon>Streptomyces</taxon>
    </lineage>
</organism>
<dbReference type="InterPro" id="IPR020946">
    <property type="entry name" value="Flavin_mOase-like"/>
</dbReference>
<dbReference type="EMBL" id="JAAAHS010000463">
    <property type="protein sequence ID" value="NBE56312.1"/>
    <property type="molecule type" value="Genomic_DNA"/>
</dbReference>
<dbReference type="Pfam" id="PF13450">
    <property type="entry name" value="NAD_binding_8"/>
    <property type="match status" value="1"/>
</dbReference>
<dbReference type="AlphaFoldDB" id="A0A964V0I1"/>
<reference evidence="9" key="1">
    <citation type="submission" date="2020-01" db="EMBL/GenBank/DDBJ databases">
        <title>Whole-genome analyses of novel actinobacteria.</title>
        <authorList>
            <person name="Sahin N."/>
        </authorList>
    </citation>
    <scope>NUCLEOTIDE SEQUENCE</scope>
    <source>
        <strain evidence="9">YC537</strain>
    </source>
</reference>
<dbReference type="PRINTS" id="PR00411">
    <property type="entry name" value="PNDRDTASEI"/>
</dbReference>
<dbReference type="InterPro" id="IPR036188">
    <property type="entry name" value="FAD/NAD-bd_sf"/>
</dbReference>
<gene>
    <name evidence="9" type="ORF">GUY60_33755</name>
</gene>
<dbReference type="FunFam" id="3.50.50.60:FF:000228">
    <property type="entry name" value="FAD-containing monooxygenase EthA"/>
    <property type="match status" value="1"/>
</dbReference>
<proteinExistence type="inferred from homology"/>
<evidence type="ECO:0000256" key="1">
    <source>
        <dbReference type="ARBA" id="ARBA00001974"/>
    </source>
</evidence>
<comment type="cofactor">
    <cofactor evidence="1">
        <name>FAD</name>
        <dbReference type="ChEBI" id="CHEBI:57692"/>
    </cofactor>
</comment>
<dbReference type="Proteomes" id="UP000598297">
    <property type="component" value="Unassembled WGS sequence"/>
</dbReference>
<comment type="caution">
    <text evidence="9">The sequence shown here is derived from an EMBL/GenBank/DDBJ whole genome shotgun (WGS) entry which is preliminary data.</text>
</comment>
<dbReference type="SUPFAM" id="SSF51905">
    <property type="entry name" value="FAD/NAD(P)-binding domain"/>
    <property type="match status" value="1"/>
</dbReference>
<evidence type="ECO:0000313" key="10">
    <source>
        <dbReference type="Proteomes" id="UP000598297"/>
    </source>
</evidence>
<evidence type="ECO:0000256" key="4">
    <source>
        <dbReference type="ARBA" id="ARBA00022827"/>
    </source>
</evidence>
<name>A0A964V0I1_9ACTN</name>
<dbReference type="GO" id="GO:0050661">
    <property type="term" value="F:NADP binding"/>
    <property type="evidence" value="ECO:0007669"/>
    <property type="project" value="InterPro"/>
</dbReference>
<dbReference type="GO" id="GO:0004499">
    <property type="term" value="F:N,N-dimethylaniline monooxygenase activity"/>
    <property type="evidence" value="ECO:0007669"/>
    <property type="project" value="InterPro"/>
</dbReference>
<evidence type="ECO:0000256" key="5">
    <source>
        <dbReference type="ARBA" id="ARBA00022857"/>
    </source>
</evidence>
<keyword evidence="3" id="KW-0285">Flavoprotein</keyword>
<accession>A0A964V0I1</accession>
<dbReference type="Pfam" id="PF00743">
    <property type="entry name" value="FMO-like"/>
    <property type="match status" value="1"/>
</dbReference>
<dbReference type="RefSeq" id="WP_161704868.1">
    <property type="nucleotide sequence ID" value="NZ_JAAAHS010000463.1"/>
</dbReference>
<keyword evidence="10" id="KW-1185">Reference proteome</keyword>
<evidence type="ECO:0000256" key="2">
    <source>
        <dbReference type="ARBA" id="ARBA00010139"/>
    </source>
</evidence>
<keyword evidence="7" id="KW-0503">Monooxygenase</keyword>
<dbReference type="PANTHER" id="PTHR43872:SF1">
    <property type="entry name" value="MONOOXYGENASE, PUTATIVE (AFU_ORTHOLOGUE AFUA_8G02570)-RELATED"/>
    <property type="match status" value="1"/>
</dbReference>
<dbReference type="InterPro" id="IPR051820">
    <property type="entry name" value="FAD-binding_MO"/>
</dbReference>
<feature type="region of interest" description="Disordered" evidence="8">
    <location>
        <begin position="1"/>
        <end position="39"/>
    </location>
</feature>
<evidence type="ECO:0000256" key="3">
    <source>
        <dbReference type="ARBA" id="ARBA00022630"/>
    </source>
</evidence>
<evidence type="ECO:0000256" key="6">
    <source>
        <dbReference type="ARBA" id="ARBA00023002"/>
    </source>
</evidence>
<dbReference type="OrthoDB" id="5168853at2"/>